<gene>
    <name evidence="3" type="ORF">FIBSPDRAFT_745210</name>
</gene>
<keyword evidence="2" id="KW-0732">Signal</keyword>
<keyword evidence="4" id="KW-1185">Reference proteome</keyword>
<dbReference type="InterPro" id="IPR021884">
    <property type="entry name" value="Ice-bd_prot"/>
</dbReference>
<name>A0A166H8Q0_9AGAM</name>
<comment type="similarity">
    <text evidence="1">Belongs to the ice-binding protein family.</text>
</comment>
<proteinExistence type="inferred from homology"/>
<sequence length="238" mass="23507">MQFLSSSCLAAGPLAVPLGTAASYAVLAQAGITVIPTSAITGDIGVSPIAAASMTGLDLVSSSDGSYATSTQVKGKVYAADYAGTTPATLTAAVLDMGTAYSNVTGRANPDYSEVAAGIIGGSTFTPGSYKWTSTVDIGSSITLSGDVSDTWIFQIAGTLTSASASKVILSGGANAANVIWAVAGAVTLGTDSSFEGTILAKTAITMQTSSTINGRLLAQTAVALQKTTSVTHSCGAL</sequence>
<dbReference type="Proteomes" id="UP000076532">
    <property type="component" value="Unassembled WGS sequence"/>
</dbReference>
<dbReference type="Pfam" id="PF11999">
    <property type="entry name" value="Ice_binding"/>
    <property type="match status" value="1"/>
</dbReference>
<dbReference type="OrthoDB" id="10264374at2759"/>
<dbReference type="AlphaFoldDB" id="A0A166H8Q0"/>
<reference evidence="3 4" key="1">
    <citation type="journal article" date="2016" name="Mol. Biol. Evol.">
        <title>Comparative Genomics of Early-Diverging Mushroom-Forming Fungi Provides Insights into the Origins of Lignocellulose Decay Capabilities.</title>
        <authorList>
            <person name="Nagy L.G."/>
            <person name="Riley R."/>
            <person name="Tritt A."/>
            <person name="Adam C."/>
            <person name="Daum C."/>
            <person name="Floudas D."/>
            <person name="Sun H."/>
            <person name="Yadav J.S."/>
            <person name="Pangilinan J."/>
            <person name="Larsson K.H."/>
            <person name="Matsuura K."/>
            <person name="Barry K."/>
            <person name="Labutti K."/>
            <person name="Kuo R."/>
            <person name="Ohm R.A."/>
            <person name="Bhattacharya S.S."/>
            <person name="Shirouzu T."/>
            <person name="Yoshinaga Y."/>
            <person name="Martin F.M."/>
            <person name="Grigoriev I.V."/>
            <person name="Hibbett D.S."/>
        </authorList>
    </citation>
    <scope>NUCLEOTIDE SEQUENCE [LARGE SCALE GENOMIC DNA]</scope>
    <source>
        <strain evidence="3 4">CBS 109695</strain>
    </source>
</reference>
<evidence type="ECO:0000256" key="2">
    <source>
        <dbReference type="ARBA" id="ARBA00022729"/>
    </source>
</evidence>
<protein>
    <submittedName>
        <fullName evidence="3">Antifreeze protein</fullName>
    </submittedName>
</protein>
<accession>A0A166H8Q0</accession>
<evidence type="ECO:0000313" key="4">
    <source>
        <dbReference type="Proteomes" id="UP000076532"/>
    </source>
</evidence>
<dbReference type="EMBL" id="KV417571">
    <property type="protein sequence ID" value="KZP18595.1"/>
    <property type="molecule type" value="Genomic_DNA"/>
</dbReference>
<organism evidence="3 4">
    <name type="scientific">Athelia psychrophila</name>
    <dbReference type="NCBI Taxonomy" id="1759441"/>
    <lineage>
        <taxon>Eukaryota</taxon>
        <taxon>Fungi</taxon>
        <taxon>Dikarya</taxon>
        <taxon>Basidiomycota</taxon>
        <taxon>Agaricomycotina</taxon>
        <taxon>Agaricomycetes</taxon>
        <taxon>Agaricomycetidae</taxon>
        <taxon>Atheliales</taxon>
        <taxon>Atheliaceae</taxon>
        <taxon>Athelia</taxon>
    </lineage>
</organism>
<evidence type="ECO:0000313" key="3">
    <source>
        <dbReference type="EMBL" id="KZP18595.1"/>
    </source>
</evidence>
<evidence type="ECO:0000256" key="1">
    <source>
        <dbReference type="ARBA" id="ARBA00005445"/>
    </source>
</evidence>